<dbReference type="SUPFAM" id="SSF69065">
    <property type="entry name" value="RNase III domain-like"/>
    <property type="match status" value="1"/>
</dbReference>
<reference evidence="7" key="1">
    <citation type="submission" date="2020-06" db="EMBL/GenBank/DDBJ databases">
        <title>Novel chitinolytic bacterium.</title>
        <authorList>
            <person name="Ungkulpasvich U."/>
            <person name="Kosugi A."/>
            <person name="Uke A."/>
        </authorList>
    </citation>
    <scope>NUCLEOTIDE SEQUENCE</scope>
    <source>
        <strain evidence="7">UUS1-1</strain>
    </source>
</reference>
<dbReference type="PIRSF" id="PIRSF005520">
    <property type="entry name" value="UCP005520"/>
    <property type="match status" value="1"/>
</dbReference>
<keyword evidence="8" id="KW-1185">Reference proteome</keyword>
<dbReference type="HAMAP" id="MF_01468">
    <property type="entry name" value="RNase_Mini_III"/>
    <property type="match status" value="1"/>
</dbReference>
<keyword evidence="4" id="KW-0699">rRNA-binding</keyword>
<proteinExistence type="inferred from homology"/>
<evidence type="ECO:0000313" key="8">
    <source>
        <dbReference type="Proteomes" id="UP000657177"/>
    </source>
</evidence>
<feature type="region of interest" description="Disordered" evidence="5">
    <location>
        <begin position="129"/>
        <end position="151"/>
    </location>
</feature>
<keyword evidence="1 4" id="KW-0540">Nuclease</keyword>
<comment type="function">
    <text evidence="4">Involved in correct processing of both the 5' and 3' ends of 23S rRNA precursor. Processes 30S rRNA precursor transcript even in absence of ribonuclease 3 (Rnc); Rnc processes 30S rRNA into smaller rRNA precursors.</text>
</comment>
<dbReference type="InterPro" id="IPR000999">
    <property type="entry name" value="RNase_III_dom"/>
</dbReference>
<evidence type="ECO:0000256" key="4">
    <source>
        <dbReference type="HAMAP-Rule" id="MF_01468"/>
    </source>
</evidence>
<dbReference type="PANTHER" id="PTHR34276:SF1">
    <property type="entry name" value="MINI-RIBONUCLEASE 3"/>
    <property type="match status" value="1"/>
</dbReference>
<comment type="cofactor">
    <cofactor evidence="4">
        <name>Mg(2+)</name>
        <dbReference type="ChEBI" id="CHEBI:18420"/>
    </cofactor>
</comment>
<keyword evidence="4" id="KW-0963">Cytoplasm</keyword>
<dbReference type="AlphaFoldDB" id="A0A8J6I069"/>
<keyword evidence="4" id="KW-0460">Magnesium</keyword>
<dbReference type="InterPro" id="IPR008226">
    <property type="entry name" value="Mini3_fam"/>
</dbReference>
<dbReference type="InterPro" id="IPR036389">
    <property type="entry name" value="RNase_III_sf"/>
</dbReference>
<dbReference type="Proteomes" id="UP000657177">
    <property type="component" value="Unassembled WGS sequence"/>
</dbReference>
<feature type="domain" description="RNase III" evidence="6">
    <location>
        <begin position="12"/>
        <end position="109"/>
    </location>
</feature>
<keyword evidence="4" id="KW-0698">rRNA processing</keyword>
<dbReference type="Pfam" id="PF00636">
    <property type="entry name" value="Ribonuclease_3"/>
    <property type="match status" value="1"/>
</dbReference>
<dbReference type="GO" id="GO:0005737">
    <property type="term" value="C:cytoplasm"/>
    <property type="evidence" value="ECO:0007669"/>
    <property type="project" value="UniProtKB-SubCell"/>
</dbReference>
<keyword evidence="2 4" id="KW-0255">Endonuclease</keyword>
<keyword evidence="4" id="KW-0690">Ribosome biogenesis</keyword>
<comment type="subunit">
    <text evidence="4">Homodimer.</text>
</comment>
<evidence type="ECO:0000313" key="7">
    <source>
        <dbReference type="EMBL" id="MBA2132853.1"/>
    </source>
</evidence>
<name>A0A8J6I069_9FIRM</name>
<dbReference type="EC" id="3.1.26.-" evidence="4"/>
<keyword evidence="3 4" id="KW-0378">Hydrolase</keyword>
<dbReference type="PANTHER" id="PTHR34276">
    <property type="entry name" value="MINI-RIBONUCLEASE 3"/>
    <property type="match status" value="1"/>
</dbReference>
<dbReference type="GO" id="GO:0006364">
    <property type="term" value="P:rRNA processing"/>
    <property type="evidence" value="ECO:0007669"/>
    <property type="project" value="UniProtKB-UniRule"/>
</dbReference>
<organism evidence="7 8">
    <name type="scientific">Capillibacterium thermochitinicola</name>
    <dbReference type="NCBI Taxonomy" id="2699427"/>
    <lineage>
        <taxon>Bacteria</taxon>
        <taxon>Bacillati</taxon>
        <taxon>Bacillota</taxon>
        <taxon>Capillibacterium</taxon>
    </lineage>
</organism>
<evidence type="ECO:0000256" key="5">
    <source>
        <dbReference type="SAM" id="MobiDB-lite"/>
    </source>
</evidence>
<comment type="similarity">
    <text evidence="4">Belongs to the MrnC RNase family.</text>
</comment>
<gene>
    <name evidence="4" type="primary">mrnC</name>
    <name evidence="7" type="ORF">G5B42_04760</name>
</gene>
<keyword evidence="4" id="KW-0694">RNA-binding</keyword>
<dbReference type="RefSeq" id="WP_181339310.1">
    <property type="nucleotide sequence ID" value="NZ_JAAKDE010000009.1"/>
</dbReference>
<evidence type="ECO:0000259" key="6">
    <source>
        <dbReference type="Pfam" id="PF00636"/>
    </source>
</evidence>
<dbReference type="GO" id="GO:0004525">
    <property type="term" value="F:ribonuclease III activity"/>
    <property type="evidence" value="ECO:0007669"/>
    <property type="project" value="InterPro"/>
</dbReference>
<sequence>MPKADELSPAHWAYLGDALYEVYVREQLVRDPAYRNTGELHREAIKYVRAEAQARIVSYITPRLTAEERELIRKGRNQKCGHIPAHTNAVTYRYSTAWESLLGYLYLTGRKERMAELMAAGFAYLKAEQERATPQAGSKPKAARQEGETWK</sequence>
<dbReference type="GO" id="GO:0019843">
    <property type="term" value="F:rRNA binding"/>
    <property type="evidence" value="ECO:0007669"/>
    <property type="project" value="UniProtKB-UniRule"/>
</dbReference>
<accession>A0A8J6I069</accession>
<comment type="caution">
    <text evidence="7">The sequence shown here is derived from an EMBL/GenBank/DDBJ whole genome shotgun (WGS) entry which is preliminary data.</text>
</comment>
<feature type="active site" evidence="4">
    <location>
        <position position="17"/>
    </location>
</feature>
<evidence type="ECO:0000256" key="3">
    <source>
        <dbReference type="ARBA" id="ARBA00022801"/>
    </source>
</evidence>
<dbReference type="Gene3D" id="1.10.1520.10">
    <property type="entry name" value="Ribonuclease III domain"/>
    <property type="match status" value="1"/>
</dbReference>
<evidence type="ECO:0000256" key="2">
    <source>
        <dbReference type="ARBA" id="ARBA00022759"/>
    </source>
</evidence>
<comment type="subcellular location">
    <subcellularLocation>
        <location evidence="4">Cytoplasm</location>
    </subcellularLocation>
</comment>
<evidence type="ECO:0000256" key="1">
    <source>
        <dbReference type="ARBA" id="ARBA00022722"/>
    </source>
</evidence>
<dbReference type="EMBL" id="JAAKDE010000009">
    <property type="protein sequence ID" value="MBA2132853.1"/>
    <property type="molecule type" value="Genomic_DNA"/>
</dbReference>
<protein>
    <recommendedName>
        <fullName evidence="4">Mini-ribonuclease 3</fullName>
        <shortName evidence="4">Mini-3</shortName>
        <shortName evidence="4">Mini-RNase 3</shortName>
        <ecNumber evidence="4">3.1.26.-</ecNumber>
    </recommendedName>
    <alternativeName>
        <fullName evidence="4">Mini-RNase III</fullName>
        <shortName evidence="4">Mini-III</shortName>
    </alternativeName>
</protein>